<keyword evidence="1" id="KW-0812">Transmembrane</keyword>
<evidence type="ECO:0000313" key="2">
    <source>
        <dbReference type="EMBL" id="GMG73184.1"/>
    </source>
</evidence>
<reference evidence="2" key="1">
    <citation type="journal article" date="2024" name="Appl Microbiol">
        <title>Effect of kuratsuki Bacillus and Priestia on Taste of Sake.</title>
        <authorList>
            <person name="Kobayashi K."/>
            <person name="Nishida H."/>
        </authorList>
    </citation>
    <scope>NUCLEOTIDE SEQUENCE</scope>
    <source>
        <strain evidence="2">B-12</strain>
    </source>
</reference>
<dbReference type="RefSeq" id="WP_255293454.1">
    <property type="nucleotide sequence ID" value="NZ_BSYK01000001.1"/>
</dbReference>
<proteinExistence type="predicted"/>
<gene>
    <name evidence="2" type="ORF">ShirakiTB12_16520</name>
</gene>
<protein>
    <submittedName>
        <fullName evidence="2">Uncharacterized protein</fullName>
    </submittedName>
</protein>
<keyword evidence="1" id="KW-1133">Transmembrane helix</keyword>
<keyword evidence="1" id="KW-0472">Membrane</keyword>
<comment type="caution">
    <text evidence="2">The sequence shown here is derived from an EMBL/GenBank/DDBJ whole genome shotgun (WGS) entry which is preliminary data.</text>
</comment>
<organism evidence="2 3">
    <name type="scientific">Priestia megaterium</name>
    <name type="common">Bacillus megaterium</name>
    <dbReference type="NCBI Taxonomy" id="1404"/>
    <lineage>
        <taxon>Bacteria</taxon>
        <taxon>Bacillati</taxon>
        <taxon>Bacillota</taxon>
        <taxon>Bacilli</taxon>
        <taxon>Bacillales</taxon>
        <taxon>Bacillaceae</taxon>
        <taxon>Priestia</taxon>
    </lineage>
</organism>
<feature type="transmembrane region" description="Helical" evidence="1">
    <location>
        <begin position="12"/>
        <end position="32"/>
    </location>
</feature>
<evidence type="ECO:0000256" key="1">
    <source>
        <dbReference type="SAM" id="Phobius"/>
    </source>
</evidence>
<dbReference type="Proteomes" id="UP001165240">
    <property type="component" value="Unassembled WGS sequence"/>
</dbReference>
<evidence type="ECO:0000313" key="3">
    <source>
        <dbReference type="Proteomes" id="UP001165240"/>
    </source>
</evidence>
<dbReference type="EMBL" id="BSYK01000001">
    <property type="protein sequence ID" value="GMG73184.1"/>
    <property type="molecule type" value="Genomic_DNA"/>
</dbReference>
<dbReference type="AlphaFoldDB" id="A0AAX6BHH6"/>
<sequence>MINILFTSNSDLLTAFSTAFGVSFGIAIFGYCTHKRGKEA</sequence>
<accession>A0AAX6BHH6</accession>
<dbReference type="GeneID" id="79136374"/>
<name>A0AAX6BHH6_PRIMG</name>